<proteinExistence type="predicted"/>
<reference evidence="1" key="1">
    <citation type="submission" date="2020-05" db="EMBL/GenBank/DDBJ databases">
        <authorList>
            <person name="Chiriac C."/>
            <person name="Salcher M."/>
            <person name="Ghai R."/>
            <person name="Kavagutti S V."/>
        </authorList>
    </citation>
    <scope>NUCLEOTIDE SEQUENCE</scope>
</reference>
<organism evidence="1">
    <name type="scientific">freshwater metagenome</name>
    <dbReference type="NCBI Taxonomy" id="449393"/>
    <lineage>
        <taxon>unclassified sequences</taxon>
        <taxon>metagenomes</taxon>
        <taxon>ecological metagenomes</taxon>
    </lineage>
</organism>
<gene>
    <name evidence="1" type="ORF">UFOPK3547_01194</name>
</gene>
<name>A0A6J5ZT99_9ZZZZ</name>
<protein>
    <submittedName>
        <fullName evidence="1">Unannotated protein</fullName>
    </submittedName>
</protein>
<evidence type="ECO:0000313" key="1">
    <source>
        <dbReference type="EMBL" id="CAB4345934.1"/>
    </source>
</evidence>
<dbReference type="EMBL" id="CAESAN010000103">
    <property type="protein sequence ID" value="CAB4345934.1"/>
    <property type="molecule type" value="Genomic_DNA"/>
</dbReference>
<accession>A0A6J5ZT99</accession>
<sequence>MLGADVVVAEAEGLAQRQLKDLLGTRRERNLTGGDLFAGADDADYLSADALGRDVEALQNPCREPLLFTQQAEQDVLGADVIVLEGACLFLGEDDYLAGPLCKSLKHQLRVLPKRVVW</sequence>
<dbReference type="AlphaFoldDB" id="A0A6J5ZT99"/>